<evidence type="ECO:0000313" key="1">
    <source>
        <dbReference type="EMBL" id="KAI4331060.1"/>
    </source>
</evidence>
<dbReference type="EMBL" id="CM042887">
    <property type="protein sequence ID" value="KAI4331060.1"/>
    <property type="molecule type" value="Genomic_DNA"/>
</dbReference>
<proteinExistence type="predicted"/>
<comment type="caution">
    <text evidence="1">The sequence shown here is derived from an EMBL/GenBank/DDBJ whole genome shotgun (WGS) entry which is preliminary data.</text>
</comment>
<name>A0ACB9N3A9_9MYRT</name>
<keyword evidence="2" id="KW-1185">Reference proteome</keyword>
<organism evidence="1 2">
    <name type="scientific">Melastoma candidum</name>
    <dbReference type="NCBI Taxonomy" id="119954"/>
    <lineage>
        <taxon>Eukaryota</taxon>
        <taxon>Viridiplantae</taxon>
        <taxon>Streptophyta</taxon>
        <taxon>Embryophyta</taxon>
        <taxon>Tracheophyta</taxon>
        <taxon>Spermatophyta</taxon>
        <taxon>Magnoliopsida</taxon>
        <taxon>eudicotyledons</taxon>
        <taxon>Gunneridae</taxon>
        <taxon>Pentapetalae</taxon>
        <taxon>rosids</taxon>
        <taxon>malvids</taxon>
        <taxon>Myrtales</taxon>
        <taxon>Melastomataceae</taxon>
        <taxon>Melastomatoideae</taxon>
        <taxon>Melastomateae</taxon>
        <taxon>Melastoma</taxon>
    </lineage>
</organism>
<evidence type="ECO:0000313" key="2">
    <source>
        <dbReference type="Proteomes" id="UP001057402"/>
    </source>
</evidence>
<protein>
    <submittedName>
        <fullName evidence="1">Uncharacterized protein</fullName>
    </submittedName>
</protein>
<reference evidence="2" key="1">
    <citation type="journal article" date="2023" name="Front. Plant Sci.">
        <title>Chromosomal-level genome assembly of Melastoma candidum provides insights into trichome evolution.</title>
        <authorList>
            <person name="Zhong Y."/>
            <person name="Wu W."/>
            <person name="Sun C."/>
            <person name="Zou P."/>
            <person name="Liu Y."/>
            <person name="Dai S."/>
            <person name="Zhou R."/>
        </authorList>
    </citation>
    <scope>NUCLEOTIDE SEQUENCE [LARGE SCALE GENOMIC DNA]</scope>
</reference>
<dbReference type="Proteomes" id="UP001057402">
    <property type="component" value="Chromosome 8"/>
</dbReference>
<sequence length="243" mass="26222">MVKAGAIFVCILILALDIGAGILGLEAEVQENKVKHLRMWVFECRQPSQGAFKLGLGAGFLLCAAHVLANLLGGCYNCVCTQEELQKASANRQLTMACLIFTWVILAVGLSMIVIGTLSNHKSKASCGFSHHHFMSIGGILCFVHGLFSVAYYDRHASPEFGRRVPPKTAIPVQSAEYVEMRRGGIPGDLYTCGMTRGLREGRMVDGEVVKRGYVGDSCVVNGLVGMYGKCEGMGCRKEGGVR</sequence>
<accession>A0ACB9N3A9</accession>
<gene>
    <name evidence="1" type="ORF">MLD38_029285</name>
</gene>